<evidence type="ECO:0000313" key="2">
    <source>
        <dbReference type="EMBL" id="KAK0453211.1"/>
    </source>
</evidence>
<dbReference type="EMBL" id="JAUEPT010000003">
    <property type="protein sequence ID" value="KAK0453211.1"/>
    <property type="molecule type" value="Genomic_DNA"/>
</dbReference>
<protein>
    <recommendedName>
        <fullName evidence="4">Secreted protein</fullName>
    </recommendedName>
</protein>
<feature type="signal peptide" evidence="1">
    <location>
        <begin position="1"/>
        <end position="24"/>
    </location>
</feature>
<evidence type="ECO:0008006" key="4">
    <source>
        <dbReference type="Google" id="ProtNLM"/>
    </source>
</evidence>
<evidence type="ECO:0000313" key="3">
    <source>
        <dbReference type="Proteomes" id="UP001175226"/>
    </source>
</evidence>
<comment type="caution">
    <text evidence="2">The sequence shown here is derived from an EMBL/GenBank/DDBJ whole genome shotgun (WGS) entry which is preliminary data.</text>
</comment>
<keyword evidence="1" id="KW-0732">Signal</keyword>
<reference evidence="2" key="1">
    <citation type="submission" date="2023-06" db="EMBL/GenBank/DDBJ databases">
        <authorList>
            <consortium name="Lawrence Berkeley National Laboratory"/>
            <person name="Ahrendt S."/>
            <person name="Sahu N."/>
            <person name="Indic B."/>
            <person name="Wong-Bajracharya J."/>
            <person name="Merenyi Z."/>
            <person name="Ke H.-M."/>
            <person name="Monk M."/>
            <person name="Kocsube S."/>
            <person name="Drula E."/>
            <person name="Lipzen A."/>
            <person name="Balint B."/>
            <person name="Henrissat B."/>
            <person name="Andreopoulos B."/>
            <person name="Martin F.M."/>
            <person name="Harder C.B."/>
            <person name="Rigling D."/>
            <person name="Ford K.L."/>
            <person name="Foster G.D."/>
            <person name="Pangilinan J."/>
            <person name="Papanicolaou A."/>
            <person name="Barry K."/>
            <person name="LaButti K."/>
            <person name="Viragh M."/>
            <person name="Koriabine M."/>
            <person name="Yan M."/>
            <person name="Riley R."/>
            <person name="Champramary S."/>
            <person name="Plett K.L."/>
            <person name="Tsai I.J."/>
            <person name="Slot J."/>
            <person name="Sipos G."/>
            <person name="Plett J."/>
            <person name="Nagy L.G."/>
            <person name="Grigoriev I.V."/>
        </authorList>
    </citation>
    <scope>NUCLEOTIDE SEQUENCE</scope>
    <source>
        <strain evidence="2">FPL87.14</strain>
    </source>
</reference>
<feature type="chain" id="PRO_5041326444" description="Secreted protein" evidence="1">
    <location>
        <begin position="25"/>
        <end position="101"/>
    </location>
</feature>
<gene>
    <name evidence="2" type="ORF">EV421DRAFT_659519</name>
</gene>
<name>A0AA39N014_9AGAR</name>
<dbReference type="Proteomes" id="UP001175226">
    <property type="component" value="Unassembled WGS sequence"/>
</dbReference>
<dbReference type="AlphaFoldDB" id="A0AA39N014"/>
<sequence>MHRIPFPTLAISIIWVVATKKSLALNRSAWGIQNVFLINSKTSHLTNFCKTRMQICHCIFHLSLTRITSAAGQSPGSLGPTDTFCGIMRILLYVIRLGYSP</sequence>
<evidence type="ECO:0000256" key="1">
    <source>
        <dbReference type="SAM" id="SignalP"/>
    </source>
</evidence>
<proteinExistence type="predicted"/>
<keyword evidence="3" id="KW-1185">Reference proteome</keyword>
<accession>A0AA39N014</accession>
<organism evidence="2 3">
    <name type="scientific">Armillaria borealis</name>
    <dbReference type="NCBI Taxonomy" id="47425"/>
    <lineage>
        <taxon>Eukaryota</taxon>
        <taxon>Fungi</taxon>
        <taxon>Dikarya</taxon>
        <taxon>Basidiomycota</taxon>
        <taxon>Agaricomycotina</taxon>
        <taxon>Agaricomycetes</taxon>
        <taxon>Agaricomycetidae</taxon>
        <taxon>Agaricales</taxon>
        <taxon>Marasmiineae</taxon>
        <taxon>Physalacriaceae</taxon>
        <taxon>Armillaria</taxon>
    </lineage>
</organism>